<dbReference type="Gene3D" id="1.25.40.20">
    <property type="entry name" value="Ankyrin repeat-containing domain"/>
    <property type="match status" value="1"/>
</dbReference>
<evidence type="ECO:0000256" key="1">
    <source>
        <dbReference type="PROSITE-ProRule" id="PRU00023"/>
    </source>
</evidence>
<comment type="caution">
    <text evidence="3">The sequence shown here is derived from an EMBL/GenBank/DDBJ whole genome shotgun (WGS) entry which is preliminary data.</text>
</comment>
<accession>A0A2A9ME25</accession>
<proteinExistence type="predicted"/>
<dbReference type="VEuPathDB" id="ToxoDB:BESB_043210"/>
<dbReference type="GeneID" id="40309251"/>
<dbReference type="SUPFAM" id="SSF53335">
    <property type="entry name" value="S-adenosyl-L-methionine-dependent methyltransferases"/>
    <property type="match status" value="1"/>
</dbReference>
<keyword evidence="1" id="KW-0040">ANK repeat</keyword>
<evidence type="ECO:0000313" key="3">
    <source>
        <dbReference type="EMBL" id="PFH36129.1"/>
    </source>
</evidence>
<dbReference type="Gene3D" id="3.40.50.150">
    <property type="entry name" value="Vaccinia Virus protein VP39"/>
    <property type="match status" value="1"/>
</dbReference>
<dbReference type="Proteomes" id="UP000224006">
    <property type="component" value="Chromosome III"/>
</dbReference>
<feature type="region of interest" description="Disordered" evidence="2">
    <location>
        <begin position="676"/>
        <end position="757"/>
    </location>
</feature>
<sequence>MRLERGEAFAPSRTPSKAPGATQSEDDALLGCGKRQGEDEDAGDSPKRKRRKIICGEVQDGHPPTPSKTRLYWNAVFEETPETYFVSSRRVRHLAEHFLLGRSWEKASRTGRSQNLLEVLVSSAVFQHTPAPAADVALARAPTLRDTPSPQPQHSLPSPLSPFSPWLLPSRSRMATLVEVMCGGRGNHLAFLSPALSPRFRCYVGIDISDRALAISRTAAPRASPARAEAPTQSSCTAATVTARATAGLERAGKCRFLLQDCGALGDELPLLKSAFALIVAGLDDVLVRSGGAEAGDADELHAALSSVAATLCVGGKLLAIEPTRHLGDLLLAITKALLSPSGASRFLRLEQLKLIGARRQVAVFKFHRAAAAGAAASLAALQQFYAKAIRPLTPWSSVGLEPSLLDVDALRTRLPLLSHLARIQATVELSFLLFQACLSGNLEAGALLLARGADPNVACALDRCPRVGRSCAMQACLQALFPSPCLSASSLSSARDAASSCASHARRGLQKLPRPPSLSFCCPASRGEPAASPDGLSASPAAAGEAPRAPAGRTRPLHVAAAREDVLFFLLLLQHGADPSLPDERGLRPADILADAARSELRKLKTRQRAAPGVSSAASCACLRHEAGVGGRRQEGASRYLFQGADRAGEYEASRVGEAREATPMLGLRVPKGLTHTTARAVRTPDPTGQRAELGRAGQPQKLGESLNASGDAAIEGARVEELGRGSAGGERRRETADASRRLRLPPDEILKPTGLRESAEARDLRTVALLSWVGAATEAAATEGANDACDAGTLEAARDAENHAGDAEGEDEREEKDETADFLELLATDLYGPLVWPFVNPIEVSIVSQWRFRLRPNMQCRLY</sequence>
<gene>
    <name evidence="3" type="ORF">BESB_043210</name>
</gene>
<evidence type="ECO:0000313" key="4">
    <source>
        <dbReference type="Proteomes" id="UP000224006"/>
    </source>
</evidence>
<feature type="region of interest" description="Disordered" evidence="2">
    <location>
        <begin position="1"/>
        <end position="50"/>
    </location>
</feature>
<dbReference type="KEGG" id="bbes:BESB_043210"/>
<feature type="compositionally biased region" description="Basic and acidic residues" evidence="2">
    <location>
        <begin position="719"/>
        <end position="752"/>
    </location>
</feature>
<dbReference type="InterPro" id="IPR002110">
    <property type="entry name" value="Ankyrin_rpt"/>
</dbReference>
<dbReference type="AlphaFoldDB" id="A0A2A9ME25"/>
<dbReference type="SUPFAM" id="SSF48403">
    <property type="entry name" value="Ankyrin repeat"/>
    <property type="match status" value="1"/>
</dbReference>
<dbReference type="OrthoDB" id="333164at2759"/>
<dbReference type="InterPro" id="IPR029063">
    <property type="entry name" value="SAM-dependent_MTases_sf"/>
</dbReference>
<name>A0A2A9ME25_BESBE</name>
<keyword evidence="4" id="KW-1185">Reference proteome</keyword>
<feature type="region of interest" description="Disordered" evidence="2">
    <location>
        <begin position="532"/>
        <end position="552"/>
    </location>
</feature>
<organism evidence="3 4">
    <name type="scientific">Besnoitia besnoiti</name>
    <name type="common">Apicomplexan protozoan</name>
    <dbReference type="NCBI Taxonomy" id="94643"/>
    <lineage>
        <taxon>Eukaryota</taxon>
        <taxon>Sar</taxon>
        <taxon>Alveolata</taxon>
        <taxon>Apicomplexa</taxon>
        <taxon>Conoidasida</taxon>
        <taxon>Coccidia</taxon>
        <taxon>Eucoccidiorida</taxon>
        <taxon>Eimeriorina</taxon>
        <taxon>Sarcocystidae</taxon>
        <taxon>Besnoitia</taxon>
    </lineage>
</organism>
<dbReference type="RefSeq" id="XP_029220138.1">
    <property type="nucleotide sequence ID" value="XM_029362772.1"/>
</dbReference>
<feature type="compositionally biased region" description="Low complexity" evidence="2">
    <location>
        <begin position="538"/>
        <end position="552"/>
    </location>
</feature>
<feature type="repeat" description="ANK" evidence="1">
    <location>
        <begin position="553"/>
        <end position="585"/>
    </location>
</feature>
<protein>
    <submittedName>
        <fullName evidence="3">Ankyrin repeat-containing protein</fullName>
    </submittedName>
</protein>
<reference evidence="3 4" key="1">
    <citation type="submission" date="2017-09" db="EMBL/GenBank/DDBJ databases">
        <title>Genome sequencing of Besnoitia besnoiti strain Bb-Ger1.</title>
        <authorList>
            <person name="Schares G."/>
            <person name="Venepally P."/>
            <person name="Lorenzi H.A."/>
        </authorList>
    </citation>
    <scope>NUCLEOTIDE SEQUENCE [LARGE SCALE GENOMIC DNA]</scope>
    <source>
        <strain evidence="3 4">Bb-Ger1</strain>
    </source>
</reference>
<dbReference type="Pfam" id="PF00023">
    <property type="entry name" value="Ank"/>
    <property type="match status" value="1"/>
</dbReference>
<evidence type="ECO:0000256" key="2">
    <source>
        <dbReference type="SAM" id="MobiDB-lite"/>
    </source>
</evidence>
<dbReference type="EMBL" id="NWUJ01000003">
    <property type="protein sequence ID" value="PFH36129.1"/>
    <property type="molecule type" value="Genomic_DNA"/>
</dbReference>
<dbReference type="InterPro" id="IPR036770">
    <property type="entry name" value="Ankyrin_rpt-contain_sf"/>
</dbReference>
<dbReference type="PROSITE" id="PS50088">
    <property type="entry name" value="ANK_REPEAT"/>
    <property type="match status" value="1"/>
</dbReference>